<dbReference type="RefSeq" id="WP_252620977.1">
    <property type="nucleotide sequence ID" value="NZ_CP099490.1"/>
</dbReference>
<dbReference type="EMBL" id="CP099490">
    <property type="protein sequence ID" value="USQ76282.1"/>
    <property type="molecule type" value="Genomic_DNA"/>
</dbReference>
<dbReference type="GO" id="GO:0016853">
    <property type="term" value="F:isomerase activity"/>
    <property type="evidence" value="ECO:0007669"/>
    <property type="project" value="UniProtKB-KW"/>
</dbReference>
<evidence type="ECO:0000259" key="1">
    <source>
        <dbReference type="Pfam" id="PF11716"/>
    </source>
</evidence>
<evidence type="ECO:0000313" key="3">
    <source>
        <dbReference type="Proteomes" id="UP001056535"/>
    </source>
</evidence>
<dbReference type="InterPro" id="IPR017517">
    <property type="entry name" value="Maleyloyr_isom"/>
</dbReference>
<reference evidence="2" key="1">
    <citation type="submission" date="2022-06" db="EMBL/GenBank/DDBJ databases">
        <title>Ornithinimicrobium JY.X270.</title>
        <authorList>
            <person name="Huang Y."/>
        </authorList>
    </citation>
    <scope>NUCLEOTIDE SEQUENCE</scope>
    <source>
        <strain evidence="2">JY.X270</strain>
    </source>
</reference>
<dbReference type="InterPro" id="IPR024344">
    <property type="entry name" value="MDMPI_metal-binding"/>
</dbReference>
<feature type="domain" description="Mycothiol-dependent maleylpyruvate isomerase metal-binding" evidence="1">
    <location>
        <begin position="16"/>
        <end position="99"/>
    </location>
</feature>
<name>A0ABY4YHR0_9MICO</name>
<keyword evidence="3" id="KW-1185">Reference proteome</keyword>
<sequence length="217" mass="23200">MTSPTTDTLWTMTHGARADLVADLSVLSDDQWRTTSLCPQWDVEHVVAHLTAAASVGRVRWIRSIVAAGFRPAVHNDRRLREHLGASPAKTLARFEEVVGSTIAPTGDIAAFLGEVLVHGQDIRVPLGIDHEPDLLALTAVAEFFSSRDFAVPSRSTVRGLALRATDGDFESGAGAVVTGPTLALVMTMSGRTAYLDRLDGPGVAILRERLDAGPQI</sequence>
<gene>
    <name evidence="2" type="ORF">NF557_17115</name>
</gene>
<protein>
    <submittedName>
        <fullName evidence="2">Maleylpyruvate isomerase family mycothiol-dependent enzyme</fullName>
    </submittedName>
</protein>
<keyword evidence="2" id="KW-0413">Isomerase</keyword>
<dbReference type="InterPro" id="IPR034660">
    <property type="entry name" value="DinB/YfiT-like"/>
</dbReference>
<dbReference type="SUPFAM" id="SSF109854">
    <property type="entry name" value="DinB/YfiT-like putative metalloenzymes"/>
    <property type="match status" value="1"/>
</dbReference>
<dbReference type="Gene3D" id="1.20.120.450">
    <property type="entry name" value="dinb family like domain"/>
    <property type="match status" value="1"/>
</dbReference>
<evidence type="ECO:0000313" key="2">
    <source>
        <dbReference type="EMBL" id="USQ76282.1"/>
    </source>
</evidence>
<dbReference type="Proteomes" id="UP001056535">
    <property type="component" value="Chromosome"/>
</dbReference>
<dbReference type="Pfam" id="PF11716">
    <property type="entry name" value="MDMPI_N"/>
    <property type="match status" value="1"/>
</dbReference>
<accession>A0ABY4YHR0</accession>
<dbReference type="NCBIfam" id="TIGR03083">
    <property type="entry name" value="maleylpyruvate isomerase family mycothiol-dependent enzyme"/>
    <property type="match status" value="1"/>
</dbReference>
<organism evidence="2 3">
    <name type="scientific">Ornithinimicrobium cryptoxanthini</name>
    <dbReference type="NCBI Taxonomy" id="2934161"/>
    <lineage>
        <taxon>Bacteria</taxon>
        <taxon>Bacillati</taxon>
        <taxon>Actinomycetota</taxon>
        <taxon>Actinomycetes</taxon>
        <taxon>Micrococcales</taxon>
        <taxon>Ornithinimicrobiaceae</taxon>
        <taxon>Ornithinimicrobium</taxon>
    </lineage>
</organism>
<proteinExistence type="predicted"/>